<dbReference type="Proteomes" id="UP000597762">
    <property type="component" value="Unassembled WGS sequence"/>
</dbReference>
<dbReference type="Pfam" id="PF14913">
    <property type="entry name" value="DPCD"/>
    <property type="match status" value="1"/>
</dbReference>
<sequence length="206" mass="24175">MTTEWINLLKSAYKTCLNQDGRCKVHYTFPNKDEMAEEYSLGNYQLMVRKWRRKTTGLTGVESWKYEVGEPLNPAMVLQAETLRENINNPIFMRLDKKEHFQWRIRNLPYSLNTYDITVGDDKNQITVRTTNKKYYKKFFIPDMERLGLSLDDSSLAFNHANDTLIISYKKPEEVLDLERMVRAELKKVKDDGDICEIPGQVCCVT</sequence>
<reference evidence="3" key="1">
    <citation type="submission" date="2021-01" db="EMBL/GenBank/DDBJ databases">
        <authorList>
            <person name="Li R."/>
            <person name="Bekaert M."/>
        </authorList>
    </citation>
    <scope>NUCLEOTIDE SEQUENCE</scope>
    <source>
        <strain evidence="3">Farmed</strain>
    </source>
</reference>
<dbReference type="InterPro" id="IPR026224">
    <property type="entry name" value="DPCD"/>
</dbReference>
<gene>
    <name evidence="3" type="ORF">SPHA_9599</name>
</gene>
<evidence type="ECO:0000313" key="4">
    <source>
        <dbReference type="Proteomes" id="UP000597762"/>
    </source>
</evidence>
<dbReference type="PANTHER" id="PTHR31921">
    <property type="entry name" value="PROTEIN DPCD"/>
    <property type="match status" value="1"/>
</dbReference>
<evidence type="ECO:0000313" key="3">
    <source>
        <dbReference type="EMBL" id="CAE1167786.1"/>
    </source>
</evidence>
<dbReference type="OrthoDB" id="10256139at2759"/>
<organism evidence="3 4">
    <name type="scientific">Acanthosepion pharaonis</name>
    <name type="common">Pharaoh cuttlefish</name>
    <name type="synonym">Sepia pharaonis</name>
    <dbReference type="NCBI Taxonomy" id="158019"/>
    <lineage>
        <taxon>Eukaryota</taxon>
        <taxon>Metazoa</taxon>
        <taxon>Spiralia</taxon>
        <taxon>Lophotrochozoa</taxon>
        <taxon>Mollusca</taxon>
        <taxon>Cephalopoda</taxon>
        <taxon>Coleoidea</taxon>
        <taxon>Decapodiformes</taxon>
        <taxon>Sepiida</taxon>
        <taxon>Sepiina</taxon>
        <taxon>Sepiidae</taxon>
        <taxon>Acanthosepion</taxon>
    </lineage>
</organism>
<name>A0A812B2H7_ACAPH</name>
<dbReference type="PRINTS" id="PR02065">
    <property type="entry name" value="PROTEINDPCD"/>
</dbReference>
<evidence type="ECO:0000256" key="1">
    <source>
        <dbReference type="ARBA" id="ARBA00010597"/>
    </source>
</evidence>
<keyword evidence="4" id="KW-1185">Reference proteome</keyword>
<accession>A0A812B2H7</accession>
<protein>
    <recommendedName>
        <fullName evidence="2">Protein DPCD</fullName>
    </recommendedName>
</protein>
<proteinExistence type="inferred from homology"/>
<dbReference type="PANTHER" id="PTHR31921:SF1">
    <property type="entry name" value="PROTEIN DPCD"/>
    <property type="match status" value="1"/>
</dbReference>
<evidence type="ECO:0000256" key="2">
    <source>
        <dbReference type="ARBA" id="ARBA00020330"/>
    </source>
</evidence>
<comment type="similarity">
    <text evidence="1">Belongs to the DPCD family.</text>
</comment>
<comment type="caution">
    <text evidence="3">The sequence shown here is derived from an EMBL/GenBank/DDBJ whole genome shotgun (WGS) entry which is preliminary data.</text>
</comment>
<dbReference type="AlphaFoldDB" id="A0A812B2H7"/>
<dbReference type="EMBL" id="CAHIKZ030000307">
    <property type="protein sequence ID" value="CAE1167786.1"/>
    <property type="molecule type" value="Genomic_DNA"/>
</dbReference>